<dbReference type="Gene3D" id="3.40.50.620">
    <property type="entry name" value="HUPs"/>
    <property type="match status" value="1"/>
</dbReference>
<comment type="similarity">
    <text evidence="15">Belongs to the ribF family.</text>
</comment>
<dbReference type="NCBIfam" id="NF004160">
    <property type="entry name" value="PRK05627.1-3"/>
    <property type="match status" value="1"/>
</dbReference>
<dbReference type="InterPro" id="IPR015864">
    <property type="entry name" value="FAD_synthase"/>
</dbReference>
<evidence type="ECO:0000313" key="18">
    <source>
        <dbReference type="Proteomes" id="UP000199771"/>
    </source>
</evidence>
<evidence type="ECO:0000259" key="16">
    <source>
        <dbReference type="SMART" id="SM00904"/>
    </source>
</evidence>
<keyword evidence="18" id="KW-1185">Reference proteome</keyword>
<dbReference type="InterPro" id="IPR002606">
    <property type="entry name" value="Riboflavin_kinase_bac"/>
</dbReference>
<dbReference type="GO" id="GO:0009231">
    <property type="term" value="P:riboflavin biosynthetic process"/>
    <property type="evidence" value="ECO:0007669"/>
    <property type="project" value="InterPro"/>
</dbReference>
<evidence type="ECO:0000256" key="1">
    <source>
        <dbReference type="ARBA" id="ARBA00002121"/>
    </source>
</evidence>
<dbReference type="GO" id="GO:0005524">
    <property type="term" value="F:ATP binding"/>
    <property type="evidence" value="ECO:0007669"/>
    <property type="project" value="UniProtKB-UniRule"/>
</dbReference>
<comment type="function">
    <text evidence="1">Catalyzes the phosphorylation of riboflavin to FMN followed by the adenylation of FMN to FAD.</text>
</comment>
<keyword evidence="4 15" id="KW-0285">Flavoprotein</keyword>
<evidence type="ECO:0000313" key="17">
    <source>
        <dbReference type="EMBL" id="SFF66126.1"/>
    </source>
</evidence>
<dbReference type="CDD" id="cd02064">
    <property type="entry name" value="FAD_synthetase_N"/>
    <property type="match status" value="1"/>
</dbReference>
<keyword evidence="5 15" id="KW-0288">FMN</keyword>
<dbReference type="OrthoDB" id="9803667at2"/>
<dbReference type="InterPro" id="IPR023468">
    <property type="entry name" value="Riboflavin_kinase"/>
</dbReference>
<keyword evidence="11 15" id="KW-0067">ATP-binding</keyword>
<keyword evidence="8 15" id="KW-0547">Nucleotide-binding</keyword>
<dbReference type="GO" id="GO:0008531">
    <property type="term" value="F:riboflavin kinase activity"/>
    <property type="evidence" value="ECO:0007669"/>
    <property type="project" value="UniProtKB-UniRule"/>
</dbReference>
<evidence type="ECO:0000256" key="2">
    <source>
        <dbReference type="ARBA" id="ARBA00004726"/>
    </source>
</evidence>
<dbReference type="PANTHER" id="PTHR22749:SF6">
    <property type="entry name" value="RIBOFLAVIN KINASE"/>
    <property type="match status" value="1"/>
</dbReference>
<dbReference type="SUPFAM" id="SSF52374">
    <property type="entry name" value="Nucleotidylyl transferase"/>
    <property type="match status" value="1"/>
</dbReference>
<dbReference type="InterPro" id="IPR023465">
    <property type="entry name" value="Riboflavin_kinase_dom_sf"/>
</dbReference>
<dbReference type="SUPFAM" id="SSF82114">
    <property type="entry name" value="Riboflavin kinase-like"/>
    <property type="match status" value="1"/>
</dbReference>
<dbReference type="GO" id="GO:0006747">
    <property type="term" value="P:FAD biosynthetic process"/>
    <property type="evidence" value="ECO:0007669"/>
    <property type="project" value="UniProtKB-UniRule"/>
</dbReference>
<dbReference type="NCBIfam" id="TIGR00083">
    <property type="entry name" value="ribF"/>
    <property type="match status" value="1"/>
</dbReference>
<dbReference type="InterPro" id="IPR015865">
    <property type="entry name" value="Riboflavin_kinase_bac/euk"/>
</dbReference>
<dbReference type="GO" id="GO:0009398">
    <property type="term" value="P:FMN biosynthetic process"/>
    <property type="evidence" value="ECO:0007669"/>
    <property type="project" value="UniProtKB-UniRule"/>
</dbReference>
<keyword evidence="12" id="KW-0511">Multifunctional enzyme</keyword>
<evidence type="ECO:0000256" key="7">
    <source>
        <dbReference type="ARBA" id="ARBA00022695"/>
    </source>
</evidence>
<comment type="pathway">
    <text evidence="2 15">Cofactor biosynthesis; FAD biosynthesis; FAD from FMN: step 1/1.</text>
</comment>
<protein>
    <recommendedName>
        <fullName evidence="15">Riboflavin biosynthesis protein</fullName>
    </recommendedName>
    <domain>
        <recommendedName>
            <fullName evidence="15">Riboflavin kinase</fullName>
            <ecNumber evidence="15">2.7.1.26</ecNumber>
        </recommendedName>
        <alternativeName>
            <fullName evidence="15">Flavokinase</fullName>
        </alternativeName>
    </domain>
    <domain>
        <recommendedName>
            <fullName evidence="15">FMN adenylyltransferase</fullName>
            <ecNumber evidence="15">2.7.7.2</ecNumber>
        </recommendedName>
        <alternativeName>
            <fullName evidence="15">FAD pyrophosphorylase</fullName>
        </alternativeName>
        <alternativeName>
            <fullName evidence="15">FAD synthase</fullName>
        </alternativeName>
    </domain>
</protein>
<dbReference type="Pfam" id="PF01687">
    <property type="entry name" value="Flavokinase"/>
    <property type="match status" value="1"/>
</dbReference>
<comment type="pathway">
    <text evidence="3 15">Cofactor biosynthesis; FMN biosynthesis; FMN from riboflavin (ATP route): step 1/1.</text>
</comment>
<organism evidence="17 18">
    <name type="scientific">Fontimonas thermophila</name>
    <dbReference type="NCBI Taxonomy" id="1076937"/>
    <lineage>
        <taxon>Bacteria</taxon>
        <taxon>Pseudomonadati</taxon>
        <taxon>Pseudomonadota</taxon>
        <taxon>Gammaproteobacteria</taxon>
        <taxon>Nevskiales</taxon>
        <taxon>Nevskiaceae</taxon>
        <taxon>Fontimonas</taxon>
    </lineage>
</organism>
<evidence type="ECO:0000256" key="15">
    <source>
        <dbReference type="PIRNR" id="PIRNR004491"/>
    </source>
</evidence>
<evidence type="ECO:0000256" key="13">
    <source>
        <dbReference type="ARBA" id="ARBA00047880"/>
    </source>
</evidence>
<dbReference type="Pfam" id="PF06574">
    <property type="entry name" value="FAD_syn"/>
    <property type="match status" value="1"/>
</dbReference>
<dbReference type="NCBIfam" id="NF004159">
    <property type="entry name" value="PRK05627.1-2"/>
    <property type="match status" value="1"/>
</dbReference>
<dbReference type="Gene3D" id="2.40.30.30">
    <property type="entry name" value="Riboflavin kinase-like"/>
    <property type="match status" value="1"/>
</dbReference>
<dbReference type="EC" id="2.7.1.26" evidence="15"/>
<dbReference type="GO" id="GO:0003919">
    <property type="term" value="F:FMN adenylyltransferase activity"/>
    <property type="evidence" value="ECO:0007669"/>
    <property type="project" value="UniProtKB-UniRule"/>
</dbReference>
<dbReference type="PIRSF" id="PIRSF004491">
    <property type="entry name" value="FAD_Synth"/>
    <property type="match status" value="1"/>
</dbReference>
<dbReference type="EC" id="2.7.7.2" evidence="15"/>
<evidence type="ECO:0000256" key="14">
    <source>
        <dbReference type="ARBA" id="ARBA00049494"/>
    </source>
</evidence>
<keyword evidence="6 15" id="KW-0808">Transferase</keyword>
<dbReference type="InterPro" id="IPR014729">
    <property type="entry name" value="Rossmann-like_a/b/a_fold"/>
</dbReference>
<sequence>MKLVRGIQNWPADERGCALTIGNFDGIHRGHQQLVRRTVELGHELGVPSAILSFEPTPREYFCASGAPGRIGTLRGKLRDLEALGLDRLIVQRFGRAFATLEAPVFIHEVLVQRLGVRALVVGDDFRFGARRAGDLDLLRQAGQRHGFHVEAIASVVHAGVRCSSTAVREALACADLERAEDLLGRPYALVGRVRGGLKLGRRLGMPTANVVLRRMPALRMGVYAVTLRVLNWAGAPAWPGVANLGVRPTLGLTRCLLETHVLGECRDLYGLTVEICFRRFLRPEARFDSLEALGAQMQRDKAAALAFFASKPA</sequence>
<evidence type="ECO:0000256" key="3">
    <source>
        <dbReference type="ARBA" id="ARBA00005201"/>
    </source>
</evidence>
<evidence type="ECO:0000256" key="4">
    <source>
        <dbReference type="ARBA" id="ARBA00022630"/>
    </source>
</evidence>
<keyword evidence="7 15" id="KW-0548">Nucleotidyltransferase</keyword>
<dbReference type="STRING" id="1076937.SAMN04488120_11920"/>
<evidence type="ECO:0000256" key="6">
    <source>
        <dbReference type="ARBA" id="ARBA00022679"/>
    </source>
</evidence>
<accession>A0A1I2KMH9</accession>
<dbReference type="EMBL" id="FOOC01000019">
    <property type="protein sequence ID" value="SFF66126.1"/>
    <property type="molecule type" value="Genomic_DNA"/>
</dbReference>
<dbReference type="UniPathway" id="UPA00276">
    <property type="reaction ID" value="UER00406"/>
</dbReference>
<dbReference type="SMART" id="SM00904">
    <property type="entry name" value="Flavokinase"/>
    <property type="match status" value="1"/>
</dbReference>
<name>A0A1I2KMH9_9GAMM</name>
<evidence type="ECO:0000256" key="9">
    <source>
        <dbReference type="ARBA" id="ARBA00022777"/>
    </source>
</evidence>
<dbReference type="FunFam" id="3.40.50.620:FF:000021">
    <property type="entry name" value="Riboflavin biosynthesis protein"/>
    <property type="match status" value="1"/>
</dbReference>
<keyword evidence="10 15" id="KW-0274">FAD</keyword>
<evidence type="ECO:0000256" key="11">
    <source>
        <dbReference type="ARBA" id="ARBA00022840"/>
    </source>
</evidence>
<keyword evidence="9 15" id="KW-0418">Kinase</keyword>
<dbReference type="NCBIfam" id="NF004163">
    <property type="entry name" value="PRK05627.1-6"/>
    <property type="match status" value="1"/>
</dbReference>
<dbReference type="RefSeq" id="WP_091535724.1">
    <property type="nucleotide sequence ID" value="NZ_FOOC01000019.1"/>
</dbReference>
<gene>
    <name evidence="17" type="ORF">SAMN04488120_11920</name>
</gene>
<evidence type="ECO:0000256" key="12">
    <source>
        <dbReference type="ARBA" id="ARBA00023268"/>
    </source>
</evidence>
<feature type="domain" description="Riboflavin kinase" evidence="16">
    <location>
        <begin position="183"/>
        <end position="310"/>
    </location>
</feature>
<comment type="catalytic activity">
    <reaction evidence="14 15">
        <text>FMN + ATP + H(+) = FAD + diphosphate</text>
        <dbReference type="Rhea" id="RHEA:17237"/>
        <dbReference type="ChEBI" id="CHEBI:15378"/>
        <dbReference type="ChEBI" id="CHEBI:30616"/>
        <dbReference type="ChEBI" id="CHEBI:33019"/>
        <dbReference type="ChEBI" id="CHEBI:57692"/>
        <dbReference type="ChEBI" id="CHEBI:58210"/>
        <dbReference type="EC" id="2.7.7.2"/>
    </reaction>
</comment>
<dbReference type="Proteomes" id="UP000199771">
    <property type="component" value="Unassembled WGS sequence"/>
</dbReference>
<comment type="catalytic activity">
    <reaction evidence="13 15">
        <text>riboflavin + ATP = FMN + ADP + H(+)</text>
        <dbReference type="Rhea" id="RHEA:14357"/>
        <dbReference type="ChEBI" id="CHEBI:15378"/>
        <dbReference type="ChEBI" id="CHEBI:30616"/>
        <dbReference type="ChEBI" id="CHEBI:57986"/>
        <dbReference type="ChEBI" id="CHEBI:58210"/>
        <dbReference type="ChEBI" id="CHEBI:456216"/>
        <dbReference type="EC" id="2.7.1.26"/>
    </reaction>
</comment>
<evidence type="ECO:0000256" key="10">
    <source>
        <dbReference type="ARBA" id="ARBA00022827"/>
    </source>
</evidence>
<proteinExistence type="inferred from homology"/>
<dbReference type="UniPathway" id="UPA00277">
    <property type="reaction ID" value="UER00407"/>
</dbReference>
<dbReference type="AlphaFoldDB" id="A0A1I2KMH9"/>
<evidence type="ECO:0000256" key="5">
    <source>
        <dbReference type="ARBA" id="ARBA00022643"/>
    </source>
</evidence>
<evidence type="ECO:0000256" key="8">
    <source>
        <dbReference type="ARBA" id="ARBA00022741"/>
    </source>
</evidence>
<reference evidence="17 18" key="1">
    <citation type="submission" date="2016-10" db="EMBL/GenBank/DDBJ databases">
        <authorList>
            <person name="de Groot N.N."/>
        </authorList>
    </citation>
    <scope>NUCLEOTIDE SEQUENCE [LARGE SCALE GENOMIC DNA]</scope>
    <source>
        <strain evidence="17 18">DSM 23609</strain>
    </source>
</reference>
<dbReference type="PANTHER" id="PTHR22749">
    <property type="entry name" value="RIBOFLAVIN KINASE/FMN ADENYLYLTRANSFERASE"/>
    <property type="match status" value="1"/>
</dbReference>